<accession>A0A2U3QII2</accession>
<feature type="transmembrane region" description="Helical" evidence="1">
    <location>
        <begin position="6"/>
        <end position="32"/>
    </location>
</feature>
<feature type="transmembrane region" description="Helical" evidence="1">
    <location>
        <begin position="52"/>
        <end position="74"/>
    </location>
</feature>
<reference evidence="3" key="1">
    <citation type="submission" date="2018-03" db="EMBL/GenBank/DDBJ databases">
        <authorList>
            <person name="Zecchin S."/>
        </authorList>
    </citation>
    <scope>NUCLEOTIDE SEQUENCE [LARGE SCALE GENOMIC DNA]</scope>
</reference>
<keyword evidence="1" id="KW-0472">Membrane</keyword>
<keyword evidence="1" id="KW-0812">Transmembrane</keyword>
<evidence type="ECO:0000256" key="1">
    <source>
        <dbReference type="SAM" id="Phobius"/>
    </source>
</evidence>
<dbReference type="OrthoDB" id="9788139at2"/>
<protein>
    <submittedName>
        <fullName evidence="2">Uncharacterized protein</fullName>
    </submittedName>
</protein>
<feature type="transmembrane region" description="Helical" evidence="1">
    <location>
        <begin position="102"/>
        <end position="119"/>
    </location>
</feature>
<feature type="transmembrane region" description="Helical" evidence="1">
    <location>
        <begin position="218"/>
        <end position="246"/>
    </location>
</feature>
<dbReference type="EMBL" id="OUUY01000092">
    <property type="protein sequence ID" value="SPQ01175.1"/>
    <property type="molecule type" value="Genomic_DNA"/>
</dbReference>
<feature type="transmembrane region" description="Helical" evidence="1">
    <location>
        <begin position="194"/>
        <end position="211"/>
    </location>
</feature>
<feature type="transmembrane region" description="Helical" evidence="1">
    <location>
        <begin position="306"/>
        <end position="327"/>
    </location>
</feature>
<dbReference type="AlphaFoldDB" id="A0A2U3QII2"/>
<dbReference type="Proteomes" id="UP000245125">
    <property type="component" value="Unassembled WGS sequence"/>
</dbReference>
<name>A0A2U3QII2_9BACT</name>
<feature type="transmembrane region" description="Helical" evidence="1">
    <location>
        <begin position="266"/>
        <end position="286"/>
    </location>
</feature>
<gene>
    <name evidence="2" type="ORF">NBG4_450022</name>
</gene>
<proteinExistence type="predicted"/>
<evidence type="ECO:0000313" key="3">
    <source>
        <dbReference type="Proteomes" id="UP000245125"/>
    </source>
</evidence>
<keyword evidence="1" id="KW-1133">Transmembrane helix</keyword>
<sequence length="335" mass="36879">MFIQPGVIALVLGSGITLILLTYASALGIKILRNWDIESSSENQLALERKTYLVSTLVRYGLVFEIVSAFLFIYTADDLHNLLVGAMCATGSLNANSFGFPALYAKIMVLFVAAAWIAVDSLDNKAEDYPLTKKKYGLLLFLVPLVFAGYVLQLLYFKSVDPNVITSCCGVLFSEGGTNIGSSLASLPVRQTEVIFFGSFAVVLSLGLASARSVRRLFIIPFSVLSTCFFAVSMAAVISFISLYFYRIPTHHCPFDMLQAGYYYSGYPLYFSLFAGSFFGAMTGIIEPFKKIRTLSDVIPPVQRRWALVSIACLTVFVVICLIPMIFTSFTLEGY</sequence>
<keyword evidence="3" id="KW-1185">Reference proteome</keyword>
<feature type="transmembrane region" description="Helical" evidence="1">
    <location>
        <begin position="139"/>
        <end position="157"/>
    </location>
</feature>
<evidence type="ECO:0000313" key="2">
    <source>
        <dbReference type="EMBL" id="SPQ01175.1"/>
    </source>
</evidence>
<organism evidence="2 3">
    <name type="scientific">Candidatus Sulfobium mesophilum</name>
    <dbReference type="NCBI Taxonomy" id="2016548"/>
    <lineage>
        <taxon>Bacteria</taxon>
        <taxon>Pseudomonadati</taxon>
        <taxon>Nitrospirota</taxon>
        <taxon>Nitrospiria</taxon>
        <taxon>Nitrospirales</taxon>
        <taxon>Nitrospiraceae</taxon>
        <taxon>Candidatus Sulfobium</taxon>
    </lineage>
</organism>